<dbReference type="OrthoDB" id="1274342at2"/>
<dbReference type="Proteomes" id="UP000184518">
    <property type="component" value="Unassembled WGS sequence"/>
</dbReference>
<proteinExistence type="predicted"/>
<evidence type="ECO:0000313" key="2">
    <source>
        <dbReference type="Proteomes" id="UP000184518"/>
    </source>
</evidence>
<sequence length="44" mass="4851">MKNLKKLTKADLKSVYGGAPKQYCVYCERLNKTVCSTVPIGTCP</sequence>
<dbReference type="RefSeq" id="WP_072955969.1">
    <property type="nucleotide sequence ID" value="NZ_FQUT01000004.1"/>
</dbReference>
<dbReference type="NCBIfam" id="NF047798">
    <property type="entry name" value="leader_Chryseo"/>
    <property type="match status" value="1"/>
</dbReference>
<dbReference type="AlphaFoldDB" id="A0A1M5B761"/>
<gene>
    <name evidence="1" type="ORF">SAMN05443633_10463</name>
</gene>
<name>A0A1M5B761_9FLAO</name>
<dbReference type="STRING" id="1416778.SAMN05443633_10463"/>
<keyword evidence="2" id="KW-1185">Reference proteome</keyword>
<reference evidence="2" key="1">
    <citation type="submission" date="2016-11" db="EMBL/GenBank/DDBJ databases">
        <authorList>
            <person name="Varghese N."/>
            <person name="Submissions S."/>
        </authorList>
    </citation>
    <scope>NUCLEOTIDE SEQUENCE [LARGE SCALE GENOMIC DNA]</scope>
    <source>
        <strain evidence="2">DSM 27619</strain>
    </source>
</reference>
<organism evidence="1 2">
    <name type="scientific">Chryseobacterium arachidis</name>
    <dbReference type="NCBI Taxonomy" id="1416778"/>
    <lineage>
        <taxon>Bacteria</taxon>
        <taxon>Pseudomonadati</taxon>
        <taxon>Bacteroidota</taxon>
        <taxon>Flavobacteriia</taxon>
        <taxon>Flavobacteriales</taxon>
        <taxon>Weeksellaceae</taxon>
        <taxon>Chryseobacterium group</taxon>
        <taxon>Chryseobacterium</taxon>
    </lineage>
</organism>
<accession>A0A1M5B761</accession>
<dbReference type="InterPro" id="IPR058074">
    <property type="entry name" value="Bacteriocin-like"/>
</dbReference>
<dbReference type="EMBL" id="FQUT01000004">
    <property type="protein sequence ID" value="SHF38319.1"/>
    <property type="molecule type" value="Genomic_DNA"/>
</dbReference>
<evidence type="ECO:0008006" key="3">
    <source>
        <dbReference type="Google" id="ProtNLM"/>
    </source>
</evidence>
<evidence type="ECO:0000313" key="1">
    <source>
        <dbReference type="EMBL" id="SHF38319.1"/>
    </source>
</evidence>
<protein>
    <recommendedName>
        <fullName evidence="3">Bacteriocin-type signal sequence-containing protein</fullName>
    </recommendedName>
</protein>